<reference evidence="4" key="1">
    <citation type="submission" date="2016-10" db="EMBL/GenBank/DDBJ databases">
        <authorList>
            <person name="Varghese N."/>
            <person name="Submissions S."/>
        </authorList>
    </citation>
    <scope>NUCLEOTIDE SEQUENCE [LARGE SCALE GENOMIC DNA]</scope>
    <source>
        <strain evidence="4">DSM 17038</strain>
    </source>
</reference>
<dbReference type="InterPro" id="IPR008991">
    <property type="entry name" value="Translation_prot_SH3-like_sf"/>
</dbReference>
<organism evidence="3 4">
    <name type="scientific">Desulfotruncus arcticus DSM 17038</name>
    <dbReference type="NCBI Taxonomy" id="1121424"/>
    <lineage>
        <taxon>Bacteria</taxon>
        <taxon>Bacillati</taxon>
        <taxon>Bacillota</taxon>
        <taxon>Clostridia</taxon>
        <taxon>Eubacteriales</taxon>
        <taxon>Desulfallaceae</taxon>
        <taxon>Desulfotruncus</taxon>
    </lineage>
</organism>
<dbReference type="EMBL" id="FOOX01000012">
    <property type="protein sequence ID" value="SFG95330.1"/>
    <property type="molecule type" value="Genomic_DNA"/>
</dbReference>
<dbReference type="Proteomes" id="UP000199337">
    <property type="component" value="Unassembled WGS sequence"/>
</dbReference>
<evidence type="ECO:0000256" key="2">
    <source>
        <dbReference type="ARBA" id="ARBA00023274"/>
    </source>
</evidence>
<gene>
    <name evidence="3" type="ORF">SAMN05660649_03307</name>
</gene>
<keyword evidence="1" id="KW-0689">Ribosomal protein</keyword>
<accession>A0A1I2W1S7</accession>
<dbReference type="SUPFAM" id="SSF50104">
    <property type="entry name" value="Translation proteins SH3-like domain"/>
    <property type="match status" value="1"/>
</dbReference>
<evidence type="ECO:0000313" key="3">
    <source>
        <dbReference type="EMBL" id="SFG95330.1"/>
    </source>
</evidence>
<dbReference type="RefSeq" id="WP_092472469.1">
    <property type="nucleotide sequence ID" value="NZ_FOOX01000012.1"/>
</dbReference>
<dbReference type="InterPro" id="IPR041985">
    <property type="entry name" value="Ribosomal_eL14_KOW"/>
</dbReference>
<dbReference type="CDD" id="cd06088">
    <property type="entry name" value="KOW_RPL14"/>
    <property type="match status" value="1"/>
</dbReference>
<dbReference type="OrthoDB" id="1683515at2"/>
<evidence type="ECO:0000313" key="4">
    <source>
        <dbReference type="Proteomes" id="UP000199337"/>
    </source>
</evidence>
<protein>
    <recommendedName>
        <fullName evidence="5">RNA-binding protein</fullName>
    </recommendedName>
</protein>
<dbReference type="STRING" id="341036.SAMN05660649_03307"/>
<keyword evidence="4" id="KW-1185">Reference proteome</keyword>
<proteinExistence type="predicted"/>
<evidence type="ECO:0008006" key="5">
    <source>
        <dbReference type="Google" id="ProtNLM"/>
    </source>
</evidence>
<dbReference type="AlphaFoldDB" id="A0A1I2W1S7"/>
<sequence length="96" mass="11248">MEVRAVPGQLVESRSGRDNGRIYLVMERAGDNYVYVADGTIRRVENPKKKNIKHLIFHSRVAVQIAEKIKDSQRITNQEMRRTIQELLEQPEERPF</sequence>
<dbReference type="GO" id="GO:1990904">
    <property type="term" value="C:ribonucleoprotein complex"/>
    <property type="evidence" value="ECO:0007669"/>
    <property type="project" value="UniProtKB-KW"/>
</dbReference>
<name>A0A1I2W1S7_9FIRM</name>
<evidence type="ECO:0000256" key="1">
    <source>
        <dbReference type="ARBA" id="ARBA00022980"/>
    </source>
</evidence>
<keyword evidence="2" id="KW-0687">Ribonucleoprotein</keyword>
<dbReference type="GO" id="GO:0005840">
    <property type="term" value="C:ribosome"/>
    <property type="evidence" value="ECO:0007669"/>
    <property type="project" value="UniProtKB-KW"/>
</dbReference>